<gene>
    <name evidence="10" type="ORF">HICCMSTLAB_LOCUS1406</name>
</gene>
<dbReference type="SUPFAM" id="SSF54001">
    <property type="entry name" value="Cysteine proteinases"/>
    <property type="match status" value="1"/>
</dbReference>
<dbReference type="AlphaFoldDB" id="A0A8J2EJN4"/>
<evidence type="ECO:0000259" key="7">
    <source>
        <dbReference type="Pfam" id="PF07910"/>
    </source>
</evidence>
<comment type="caution">
    <text evidence="10">The sequence shown here is derived from an EMBL/GenBank/DDBJ whole genome shotgun (WGS) entry which is preliminary data.</text>
</comment>
<keyword evidence="2 10" id="KW-0645">Protease</keyword>
<dbReference type="OrthoDB" id="417506at2759"/>
<name>A0A8J2EJN4_COTCN</name>
<accession>A0A8J2EJN4</accession>
<dbReference type="Gene3D" id="3.90.70.130">
    <property type="match status" value="1"/>
</dbReference>
<feature type="region of interest" description="Disordered" evidence="6">
    <location>
        <begin position="51"/>
        <end position="73"/>
    </location>
</feature>
<feature type="domain" description="UFSP2 N-terminal MPN-like" evidence="9">
    <location>
        <begin position="1"/>
        <end position="151"/>
    </location>
</feature>
<reference evidence="10" key="1">
    <citation type="submission" date="2021-04" db="EMBL/GenBank/DDBJ databases">
        <authorList>
            <person name="Chebbi M.A.C M."/>
        </authorList>
    </citation>
    <scope>NUCLEOTIDE SEQUENCE</scope>
</reference>
<proteinExistence type="inferred from homology"/>
<evidence type="ECO:0000256" key="3">
    <source>
        <dbReference type="ARBA" id="ARBA00022786"/>
    </source>
</evidence>
<organism evidence="10 11">
    <name type="scientific">Cotesia congregata</name>
    <name type="common">Parasitoid wasp</name>
    <name type="synonym">Apanteles congregatus</name>
    <dbReference type="NCBI Taxonomy" id="51543"/>
    <lineage>
        <taxon>Eukaryota</taxon>
        <taxon>Metazoa</taxon>
        <taxon>Ecdysozoa</taxon>
        <taxon>Arthropoda</taxon>
        <taxon>Hexapoda</taxon>
        <taxon>Insecta</taxon>
        <taxon>Pterygota</taxon>
        <taxon>Neoptera</taxon>
        <taxon>Endopterygota</taxon>
        <taxon>Hymenoptera</taxon>
        <taxon>Apocrita</taxon>
        <taxon>Ichneumonoidea</taxon>
        <taxon>Braconidae</taxon>
        <taxon>Microgastrinae</taxon>
        <taxon>Cotesia</taxon>
    </lineage>
</organism>
<dbReference type="Pfam" id="PF26560">
    <property type="entry name" value="UFSP2_MPN_insect"/>
    <property type="match status" value="1"/>
</dbReference>
<keyword evidence="11" id="KW-1185">Reference proteome</keyword>
<dbReference type="Proteomes" id="UP000786811">
    <property type="component" value="Unassembled WGS sequence"/>
</dbReference>
<dbReference type="GO" id="GO:0071567">
    <property type="term" value="F:deUFMylase activity"/>
    <property type="evidence" value="ECO:0007669"/>
    <property type="project" value="UniProtKB-ARBA"/>
</dbReference>
<dbReference type="EMBL" id="CAJNRD030001116">
    <property type="protein sequence ID" value="CAG5075252.1"/>
    <property type="molecule type" value="Genomic_DNA"/>
</dbReference>
<dbReference type="GO" id="GO:0006508">
    <property type="term" value="P:proteolysis"/>
    <property type="evidence" value="ECO:0007669"/>
    <property type="project" value="UniProtKB-KW"/>
</dbReference>
<sequence>MTPKVRISSKIVAKLECLGAASTGRLFGVMCDNYLTVLSFVLNPKLEEINDDDDQESQHQNSAHQKSEKKKTKKNEILKPIDLQLNMPVEIDLCGVLFVDNHEENIPEAFKDIDITDNPLLIKYSRASGISAYYYVHEQLKSAGKLEFIDEKLLLDKFSYARLRTSVPMITDKNDFSELFQCTRKNIASGTVGFYFPSTKLFLTNNDTEDREVSVKLLSSTNASFPTGYTNTIEVEMFMCITKEKTDDTKKNYAPVLQHVKQPFVNYEFNLRIDSLALIGHNQTAPQIYSILVESVCRSLRLIERSIILSSNNTVKIPEMMHFKLPHCDHLVSIAYADTSAEKTQEYRKKLHEAFACDLTRPYFRPGNAVKFLSDYKPDEPLLEPHTAIKTSIGNNSSFVSGMYAYYHYGQDNFHDSGWGCAYRSLQTIFSWFRFQGYTEQQVPSHRAIQKSLVDIGDKPSSFIGTNQWIGSTEVGFVLETLLNVNSKFLIASSGKDMPDLLEDLRQHFQTQGTPVMIGGGVLAHTILGVSYDESKQLPYWLILDPHYEGRENLSTVLEKGYCGWKGKEFWRKDAFYNMCLPQRPIYY</sequence>
<evidence type="ECO:0000256" key="6">
    <source>
        <dbReference type="SAM" id="MobiDB-lite"/>
    </source>
</evidence>
<evidence type="ECO:0000256" key="1">
    <source>
        <dbReference type="ARBA" id="ARBA00008552"/>
    </source>
</evidence>
<dbReference type="InterPro" id="IPR038765">
    <property type="entry name" value="Papain-like_cys_pep_sf"/>
</dbReference>
<comment type="similarity">
    <text evidence="1">Belongs to the peptidase C78 family.</text>
</comment>
<dbReference type="Pfam" id="PF07910">
    <property type="entry name" value="Peptidase_C78"/>
    <property type="match status" value="1"/>
</dbReference>
<dbReference type="InterPro" id="IPR012462">
    <property type="entry name" value="UFSP1/2_DUB_cat"/>
</dbReference>
<evidence type="ECO:0000256" key="4">
    <source>
        <dbReference type="ARBA" id="ARBA00022801"/>
    </source>
</evidence>
<keyword evidence="4" id="KW-0378">Hydrolase</keyword>
<dbReference type="Pfam" id="PF20908">
    <property type="entry name" value="UfSP2_N"/>
    <property type="match status" value="1"/>
</dbReference>
<dbReference type="PANTHER" id="PTHR48153">
    <property type="entry name" value="UFM1-SPECIFIC PROTEASE 2"/>
    <property type="match status" value="1"/>
</dbReference>
<feature type="domain" description="UFSP2 second" evidence="8">
    <location>
        <begin position="231"/>
        <end position="373"/>
    </location>
</feature>
<dbReference type="InterPro" id="IPR049387">
    <property type="entry name" value="UFSP2-like_2nd"/>
</dbReference>
<dbReference type="InterPro" id="IPR058757">
    <property type="entry name" value="UFSP2_MPN_N"/>
</dbReference>
<dbReference type="GO" id="GO:0005783">
    <property type="term" value="C:endoplasmic reticulum"/>
    <property type="evidence" value="ECO:0007669"/>
    <property type="project" value="TreeGrafter"/>
</dbReference>
<keyword evidence="3" id="KW-0833">Ubl conjugation pathway</keyword>
<protein>
    <submittedName>
        <fullName evidence="10">Similar to CG16979: Probable Ufm1-specific protease 2 (Drosophila melanogaster)</fullName>
    </submittedName>
</protein>
<evidence type="ECO:0000313" key="10">
    <source>
        <dbReference type="EMBL" id="CAG5075252.1"/>
    </source>
</evidence>
<evidence type="ECO:0000256" key="5">
    <source>
        <dbReference type="ARBA" id="ARBA00022807"/>
    </source>
</evidence>
<dbReference type="PANTHER" id="PTHR48153:SF2">
    <property type="entry name" value="UFM1-SPECIFIC PROTEASE 2"/>
    <property type="match status" value="1"/>
</dbReference>
<evidence type="ECO:0000259" key="9">
    <source>
        <dbReference type="Pfam" id="PF26560"/>
    </source>
</evidence>
<evidence type="ECO:0000259" key="8">
    <source>
        <dbReference type="Pfam" id="PF20908"/>
    </source>
</evidence>
<evidence type="ECO:0000256" key="2">
    <source>
        <dbReference type="ARBA" id="ARBA00022670"/>
    </source>
</evidence>
<feature type="domain" description="UFSP1/2/DUB catalytic" evidence="7">
    <location>
        <begin position="397"/>
        <end position="580"/>
    </location>
</feature>
<evidence type="ECO:0000313" key="11">
    <source>
        <dbReference type="Proteomes" id="UP000786811"/>
    </source>
</evidence>
<dbReference type="GO" id="GO:0005634">
    <property type="term" value="C:nucleus"/>
    <property type="evidence" value="ECO:0007669"/>
    <property type="project" value="TreeGrafter"/>
</dbReference>
<keyword evidence="5" id="KW-0788">Thiol protease</keyword>